<evidence type="ECO:0000256" key="1">
    <source>
        <dbReference type="ARBA" id="ARBA00022737"/>
    </source>
</evidence>
<accession>A0A0R1GWQ5</accession>
<evidence type="ECO:0000259" key="2">
    <source>
        <dbReference type="PROSITE" id="PS51094"/>
    </source>
</evidence>
<dbReference type="GO" id="GO:0008982">
    <property type="term" value="F:protein-N(PI)-phosphohistidine-sugar phosphotransferase activity"/>
    <property type="evidence" value="ECO:0007669"/>
    <property type="project" value="InterPro"/>
</dbReference>
<dbReference type="InterPro" id="IPR013011">
    <property type="entry name" value="PTS_EIIB_2"/>
</dbReference>
<dbReference type="Proteomes" id="UP000051461">
    <property type="component" value="Unassembled WGS sequence"/>
</dbReference>
<dbReference type="Gene3D" id="1.10.1790.10">
    <property type="entry name" value="PRD domain"/>
    <property type="match status" value="1"/>
</dbReference>
<evidence type="ECO:0000313" key="5">
    <source>
        <dbReference type="EMBL" id="KRK35111.1"/>
    </source>
</evidence>
<dbReference type="Pfam" id="PF00874">
    <property type="entry name" value="PRD"/>
    <property type="match status" value="1"/>
</dbReference>
<dbReference type="PROSITE" id="PS51372">
    <property type="entry name" value="PRD_2"/>
    <property type="match status" value="1"/>
</dbReference>
<dbReference type="STRING" id="1423726.FC07_GL000227"/>
<organism evidence="5 6">
    <name type="scientific">Loigolactobacillus bifermentans DSM 20003</name>
    <dbReference type="NCBI Taxonomy" id="1423726"/>
    <lineage>
        <taxon>Bacteria</taxon>
        <taxon>Bacillati</taxon>
        <taxon>Bacillota</taxon>
        <taxon>Bacilli</taxon>
        <taxon>Lactobacillales</taxon>
        <taxon>Lactobacillaceae</taxon>
        <taxon>Loigolactobacillus</taxon>
    </lineage>
</organism>
<dbReference type="OrthoDB" id="3175596at2"/>
<dbReference type="PANTHER" id="PTHR30185:SF13">
    <property type="entry name" value="LICABCH OPERON REGULATOR-RELATED"/>
    <property type="match status" value="1"/>
</dbReference>
<dbReference type="Pfam" id="PF00359">
    <property type="entry name" value="PTS_EIIA_2"/>
    <property type="match status" value="1"/>
</dbReference>
<dbReference type="PROSITE" id="PS51099">
    <property type="entry name" value="PTS_EIIB_TYPE_2"/>
    <property type="match status" value="1"/>
</dbReference>
<dbReference type="InterPro" id="IPR011608">
    <property type="entry name" value="PRD"/>
</dbReference>
<evidence type="ECO:0000259" key="3">
    <source>
        <dbReference type="PROSITE" id="PS51099"/>
    </source>
</evidence>
<evidence type="ECO:0000313" key="6">
    <source>
        <dbReference type="Proteomes" id="UP000051461"/>
    </source>
</evidence>
<evidence type="ECO:0000259" key="4">
    <source>
        <dbReference type="PROSITE" id="PS51372"/>
    </source>
</evidence>
<dbReference type="PATRIC" id="fig|1423726.3.peg.236"/>
<dbReference type="PANTHER" id="PTHR30185">
    <property type="entry name" value="CRYPTIC BETA-GLUCOSIDE BGL OPERON ANTITERMINATOR"/>
    <property type="match status" value="1"/>
</dbReference>
<dbReference type="PROSITE" id="PS51094">
    <property type="entry name" value="PTS_EIIA_TYPE_2"/>
    <property type="match status" value="1"/>
</dbReference>
<dbReference type="InterPro" id="IPR016152">
    <property type="entry name" value="PTrfase/Anion_transptr"/>
</dbReference>
<reference evidence="5 6" key="1">
    <citation type="journal article" date="2015" name="Genome Announc.">
        <title>Expanding the biotechnology potential of lactobacilli through comparative genomics of 213 strains and associated genera.</title>
        <authorList>
            <person name="Sun Z."/>
            <person name="Harris H.M."/>
            <person name="McCann A."/>
            <person name="Guo C."/>
            <person name="Argimon S."/>
            <person name="Zhang W."/>
            <person name="Yang X."/>
            <person name="Jeffery I.B."/>
            <person name="Cooney J.C."/>
            <person name="Kagawa T.F."/>
            <person name="Liu W."/>
            <person name="Song Y."/>
            <person name="Salvetti E."/>
            <person name="Wrobel A."/>
            <person name="Rasinkangas P."/>
            <person name="Parkhill J."/>
            <person name="Rea M.C."/>
            <person name="O'Sullivan O."/>
            <person name="Ritari J."/>
            <person name="Douillard F.P."/>
            <person name="Paul Ross R."/>
            <person name="Yang R."/>
            <person name="Briner A.E."/>
            <person name="Felis G.E."/>
            <person name="de Vos W.M."/>
            <person name="Barrangou R."/>
            <person name="Klaenhammer T.R."/>
            <person name="Caufield P.W."/>
            <person name="Cui Y."/>
            <person name="Zhang H."/>
            <person name="O'Toole P.W."/>
        </authorList>
    </citation>
    <scope>NUCLEOTIDE SEQUENCE [LARGE SCALE GENOMIC DNA]</scope>
    <source>
        <strain evidence="5 6">DSM 20003</strain>
    </source>
</reference>
<comment type="caution">
    <text evidence="5">The sequence shown here is derived from an EMBL/GenBank/DDBJ whole genome shotgun (WGS) entry which is preliminary data.</text>
</comment>
<dbReference type="SUPFAM" id="SSF63520">
    <property type="entry name" value="PTS-regulatory domain, PRD"/>
    <property type="match status" value="1"/>
</dbReference>
<protein>
    <submittedName>
        <fullName evidence="5">LicABCH operon regulator</fullName>
    </submittedName>
</protein>
<dbReference type="InterPro" id="IPR002178">
    <property type="entry name" value="PTS_EIIA_type-2_dom"/>
</dbReference>
<feature type="domain" description="PTS EIIB type-2" evidence="3">
    <location>
        <begin position="387"/>
        <end position="476"/>
    </location>
</feature>
<sequence length="626" mass="70450">MFSLTALEIKIVTYLLTQGKTHYQELMTMTGLSRMTVVKTLDHISEQLQPHGIQLVRKKGDGLYLTGDTAQLLQVSQQSQTSELSRVDALTVLLLLQTTPLTIKRLAETFYLSRNALQGDLKQVRQQLIAQQLVLKTTHRGLVVNGMESQKQRALAAILQQYWQGFESPATPQIFKLAAPQLFDQGYLQHLMQMTQLFLKTYRLDYTDYQLKTLVITLAVMVQRLQADQVLAAPTIVKPLLPVTRVWLTMVQEQLAVTLPVAEQQLLDQQLQALQWQSRTGTSEQSQQILERFLRGTLAAEAVDHTLIRELAQHLGETLERLKRGIVIHNPETETIKKQFPFSFERAVQLASQLCDQYQLMMSDDEIAYVALHFQSFLERQAKTHQISAIVVCSSGTGWMRLLRQRLMARYESQMTIQRVMTLAEFQRTPVSTALIITTVPLPQATAKVVVVSALLNQLDQEKIQLALQQLTVIQDPAQPLLNLLDPTAIYWRSDLPDAPAAIRFLGQQLIQRGLATEGVLVSTLSREIFSSTVVRQTAMPAAQVNEVLQPSLSMLIAPKGINWYGQSVQVVFFLALDHSAQAVLPEIYQGLTQLKTTAFVKQLVKCTDAAAAYQLIQQQLTAAFK</sequence>
<dbReference type="CDD" id="cd05568">
    <property type="entry name" value="PTS_IIB_bgl_like"/>
    <property type="match status" value="1"/>
</dbReference>
<dbReference type="InterPro" id="IPR050661">
    <property type="entry name" value="BglG_antiterminators"/>
</dbReference>
<dbReference type="RefSeq" id="WP_057904784.1">
    <property type="nucleotide sequence ID" value="NZ_AZDA01000082.1"/>
</dbReference>
<dbReference type="SUPFAM" id="SSF55804">
    <property type="entry name" value="Phoshotransferase/anion transport protein"/>
    <property type="match status" value="1"/>
</dbReference>
<name>A0A0R1GWQ5_9LACO</name>
<feature type="domain" description="PRD" evidence="4">
    <location>
        <begin position="274"/>
        <end position="384"/>
    </location>
</feature>
<dbReference type="AlphaFoldDB" id="A0A0R1GWQ5"/>
<proteinExistence type="predicted"/>
<keyword evidence="6" id="KW-1185">Reference proteome</keyword>
<dbReference type="InterPro" id="IPR036634">
    <property type="entry name" value="PRD_sf"/>
</dbReference>
<dbReference type="Gene3D" id="3.40.930.10">
    <property type="entry name" value="Mannitol-specific EII, Chain A"/>
    <property type="match status" value="1"/>
</dbReference>
<keyword evidence="1" id="KW-0677">Repeat</keyword>
<gene>
    <name evidence="5" type="ORF">FC07_GL000227</name>
</gene>
<dbReference type="EMBL" id="AZDA01000082">
    <property type="protein sequence ID" value="KRK35111.1"/>
    <property type="molecule type" value="Genomic_DNA"/>
</dbReference>
<dbReference type="GO" id="GO:0006355">
    <property type="term" value="P:regulation of DNA-templated transcription"/>
    <property type="evidence" value="ECO:0007669"/>
    <property type="project" value="InterPro"/>
</dbReference>
<feature type="domain" description="PTS EIIA type-2" evidence="2">
    <location>
        <begin position="483"/>
        <end position="620"/>
    </location>
</feature>
<dbReference type="GO" id="GO:0009401">
    <property type="term" value="P:phosphoenolpyruvate-dependent sugar phosphotransferase system"/>
    <property type="evidence" value="ECO:0007669"/>
    <property type="project" value="InterPro"/>
</dbReference>